<dbReference type="InterPro" id="IPR010488">
    <property type="entry name" value="Zeta_toxin_domain"/>
</dbReference>
<dbReference type="AlphaFoldDB" id="A0AAE0HU85"/>
<evidence type="ECO:0000313" key="6">
    <source>
        <dbReference type="Proteomes" id="UP001283341"/>
    </source>
</evidence>
<evidence type="ECO:0000256" key="3">
    <source>
        <dbReference type="SAM" id="MobiDB-lite"/>
    </source>
</evidence>
<feature type="compositionally biased region" description="Polar residues" evidence="3">
    <location>
        <begin position="176"/>
        <end position="192"/>
    </location>
</feature>
<dbReference type="PANTHER" id="PTHR37807:SF3">
    <property type="entry name" value="OS07G0160300 PROTEIN"/>
    <property type="match status" value="1"/>
</dbReference>
<organism evidence="5 6">
    <name type="scientific">Apodospora peruviana</name>
    <dbReference type="NCBI Taxonomy" id="516989"/>
    <lineage>
        <taxon>Eukaryota</taxon>
        <taxon>Fungi</taxon>
        <taxon>Dikarya</taxon>
        <taxon>Ascomycota</taxon>
        <taxon>Pezizomycotina</taxon>
        <taxon>Sordariomycetes</taxon>
        <taxon>Sordariomycetidae</taxon>
        <taxon>Sordariales</taxon>
        <taxon>Lasiosphaeriaceae</taxon>
        <taxon>Apodospora</taxon>
    </lineage>
</organism>
<name>A0AAE0HU85_9PEZI</name>
<sequence length="247" mass="26891">MDTKAPSLNSHPSAPANPDSSDLNLRHSLNEKQRNFLIQMSGAPGSGKSTTAHLLAKAIDKMTGHSAVVINHDLIKSFFLTTFPAITTTPTSFDDSAKLAYRLDFMLAEDMMASQGKTTVVIDSVCNYRECIDSGLATVRKFSEKGWEYKYLECRVEDVALLDGRLRDRAGAGSAMPSQRTAVGQRPAASSSGDRDCGENSQALFEKWIRSPARPAEEDGAQVLVVDSKTQTPEECVTYVLKELGLL</sequence>
<keyword evidence="6" id="KW-1185">Reference proteome</keyword>
<evidence type="ECO:0000259" key="4">
    <source>
        <dbReference type="Pfam" id="PF06414"/>
    </source>
</evidence>
<protein>
    <recommendedName>
        <fullName evidence="4">Zeta toxin domain-containing protein</fullName>
    </recommendedName>
</protein>
<dbReference type="Pfam" id="PF06414">
    <property type="entry name" value="Zeta_toxin"/>
    <property type="match status" value="1"/>
</dbReference>
<feature type="domain" description="Zeta toxin" evidence="4">
    <location>
        <begin position="31"/>
        <end position="127"/>
    </location>
</feature>
<reference evidence="5" key="1">
    <citation type="journal article" date="2023" name="Mol. Phylogenet. Evol.">
        <title>Genome-scale phylogeny and comparative genomics of the fungal order Sordariales.</title>
        <authorList>
            <person name="Hensen N."/>
            <person name="Bonometti L."/>
            <person name="Westerberg I."/>
            <person name="Brannstrom I.O."/>
            <person name="Guillou S."/>
            <person name="Cros-Aarteil S."/>
            <person name="Calhoun S."/>
            <person name="Haridas S."/>
            <person name="Kuo A."/>
            <person name="Mondo S."/>
            <person name="Pangilinan J."/>
            <person name="Riley R."/>
            <person name="LaButti K."/>
            <person name="Andreopoulos B."/>
            <person name="Lipzen A."/>
            <person name="Chen C."/>
            <person name="Yan M."/>
            <person name="Daum C."/>
            <person name="Ng V."/>
            <person name="Clum A."/>
            <person name="Steindorff A."/>
            <person name="Ohm R.A."/>
            <person name="Martin F."/>
            <person name="Silar P."/>
            <person name="Natvig D.O."/>
            <person name="Lalanne C."/>
            <person name="Gautier V."/>
            <person name="Ament-Velasquez S.L."/>
            <person name="Kruys A."/>
            <person name="Hutchinson M.I."/>
            <person name="Powell A.J."/>
            <person name="Barry K."/>
            <person name="Miller A.N."/>
            <person name="Grigoriev I.V."/>
            <person name="Debuchy R."/>
            <person name="Gladieux P."/>
            <person name="Hiltunen Thoren M."/>
            <person name="Johannesson H."/>
        </authorList>
    </citation>
    <scope>NUCLEOTIDE SEQUENCE</scope>
    <source>
        <strain evidence="5">CBS 118394</strain>
    </source>
</reference>
<dbReference type="GO" id="GO:0005524">
    <property type="term" value="F:ATP binding"/>
    <property type="evidence" value="ECO:0007669"/>
    <property type="project" value="UniProtKB-KW"/>
</dbReference>
<keyword evidence="2" id="KW-0067">ATP-binding</keyword>
<gene>
    <name evidence="5" type="ORF">B0H66DRAFT_569342</name>
</gene>
<reference evidence="5" key="2">
    <citation type="submission" date="2023-06" db="EMBL/GenBank/DDBJ databases">
        <authorList>
            <consortium name="Lawrence Berkeley National Laboratory"/>
            <person name="Haridas S."/>
            <person name="Hensen N."/>
            <person name="Bonometti L."/>
            <person name="Westerberg I."/>
            <person name="Brannstrom I.O."/>
            <person name="Guillou S."/>
            <person name="Cros-Aarteil S."/>
            <person name="Calhoun S."/>
            <person name="Kuo A."/>
            <person name="Mondo S."/>
            <person name="Pangilinan J."/>
            <person name="Riley R."/>
            <person name="Labutti K."/>
            <person name="Andreopoulos B."/>
            <person name="Lipzen A."/>
            <person name="Chen C."/>
            <person name="Yanf M."/>
            <person name="Daum C."/>
            <person name="Ng V."/>
            <person name="Clum A."/>
            <person name="Steindorff A."/>
            <person name="Ohm R."/>
            <person name="Martin F."/>
            <person name="Silar P."/>
            <person name="Natvig D."/>
            <person name="Lalanne C."/>
            <person name="Gautier V."/>
            <person name="Ament-Velasquez S.L."/>
            <person name="Kruys A."/>
            <person name="Hutchinson M.I."/>
            <person name="Powell A.J."/>
            <person name="Barry K."/>
            <person name="Miller A.N."/>
            <person name="Grigoriev I.V."/>
            <person name="Debuchy R."/>
            <person name="Gladieux P."/>
            <person name="Thoren M.H."/>
            <person name="Johannesson H."/>
        </authorList>
    </citation>
    <scope>NUCLEOTIDE SEQUENCE</scope>
    <source>
        <strain evidence="5">CBS 118394</strain>
    </source>
</reference>
<proteinExistence type="predicted"/>
<evidence type="ECO:0000313" key="5">
    <source>
        <dbReference type="EMBL" id="KAK3313003.1"/>
    </source>
</evidence>
<accession>A0AAE0HU85</accession>
<keyword evidence="1" id="KW-0547">Nucleotide-binding</keyword>
<dbReference type="PANTHER" id="PTHR37807">
    <property type="entry name" value="OS07G0160300 PROTEIN"/>
    <property type="match status" value="1"/>
</dbReference>
<feature type="region of interest" description="Disordered" evidence="3">
    <location>
        <begin position="1"/>
        <end position="23"/>
    </location>
</feature>
<dbReference type="GO" id="GO:0016301">
    <property type="term" value="F:kinase activity"/>
    <property type="evidence" value="ECO:0007669"/>
    <property type="project" value="InterPro"/>
</dbReference>
<dbReference type="Proteomes" id="UP001283341">
    <property type="component" value="Unassembled WGS sequence"/>
</dbReference>
<comment type="caution">
    <text evidence="5">The sequence shown here is derived from an EMBL/GenBank/DDBJ whole genome shotgun (WGS) entry which is preliminary data.</text>
</comment>
<evidence type="ECO:0000256" key="2">
    <source>
        <dbReference type="ARBA" id="ARBA00022840"/>
    </source>
</evidence>
<dbReference type="EMBL" id="JAUEDM010000008">
    <property type="protein sequence ID" value="KAK3313003.1"/>
    <property type="molecule type" value="Genomic_DNA"/>
</dbReference>
<dbReference type="InterPro" id="IPR027417">
    <property type="entry name" value="P-loop_NTPase"/>
</dbReference>
<feature type="region of interest" description="Disordered" evidence="3">
    <location>
        <begin position="170"/>
        <end position="199"/>
    </location>
</feature>
<dbReference type="SUPFAM" id="SSF52540">
    <property type="entry name" value="P-loop containing nucleoside triphosphate hydrolases"/>
    <property type="match status" value="1"/>
</dbReference>
<evidence type="ECO:0000256" key="1">
    <source>
        <dbReference type="ARBA" id="ARBA00022741"/>
    </source>
</evidence>
<dbReference type="Gene3D" id="3.40.50.300">
    <property type="entry name" value="P-loop containing nucleotide triphosphate hydrolases"/>
    <property type="match status" value="1"/>
</dbReference>